<dbReference type="STRING" id="1114965.Spaf_0605"/>
<feature type="domain" description="Glycosyl hydrolase family 32 C-terminal" evidence="11">
    <location>
        <begin position="375"/>
        <end position="466"/>
    </location>
</feature>
<dbReference type="InterPro" id="IPR001362">
    <property type="entry name" value="Glyco_hydro_32"/>
</dbReference>
<dbReference type="Proteomes" id="UP000002865">
    <property type="component" value="Chromosome"/>
</dbReference>
<dbReference type="GO" id="GO:0005737">
    <property type="term" value="C:cytoplasm"/>
    <property type="evidence" value="ECO:0007669"/>
    <property type="project" value="UniProtKB-SubCell"/>
</dbReference>
<reference evidence="12 13" key="1">
    <citation type="journal article" date="2012" name="PLoS ONE">
        <title>Complete Genome and Transcriptomes of Streptococcus parasanguinis FW213: Phylogenic Relations and Potential Virulence Mechanisms.</title>
        <authorList>
            <person name="Geng J."/>
            <person name="Chiu C.H."/>
            <person name="Tang P."/>
            <person name="Chen Y."/>
            <person name="Shieh H.R."/>
            <person name="Hu S."/>
            <person name="Chen Y.Y."/>
        </authorList>
    </citation>
    <scope>NUCLEOTIDE SEQUENCE [LARGE SCALE GENOMIC DNA]</scope>
    <source>
        <strain evidence="12 13">FW213</strain>
    </source>
</reference>
<dbReference type="SUPFAM" id="SSF49899">
    <property type="entry name" value="Concanavalin A-like lectins/glucanases"/>
    <property type="match status" value="1"/>
</dbReference>
<dbReference type="InterPro" id="IPR013189">
    <property type="entry name" value="Glyco_hydro_32_C"/>
</dbReference>
<evidence type="ECO:0000313" key="12">
    <source>
        <dbReference type="EMBL" id="AFJ25613.1"/>
    </source>
</evidence>
<feature type="domain" description="Glycosyl hydrolase family 32 N-terminal" evidence="10">
    <location>
        <begin position="31"/>
        <end position="335"/>
    </location>
</feature>
<dbReference type="InterPro" id="IPR013148">
    <property type="entry name" value="Glyco_hydro_32_N"/>
</dbReference>
<keyword evidence="9" id="KW-0963">Cytoplasm</keyword>
<accession>I1ZKN9</accession>
<evidence type="ECO:0000259" key="11">
    <source>
        <dbReference type="Pfam" id="PF08244"/>
    </source>
</evidence>
<comment type="similarity">
    <text evidence="2 8">Belongs to the glycosyl hydrolase 32 family.</text>
</comment>
<evidence type="ECO:0000256" key="3">
    <source>
        <dbReference type="ARBA" id="ARBA00012758"/>
    </source>
</evidence>
<dbReference type="SMART" id="SM00640">
    <property type="entry name" value="Glyco_32"/>
    <property type="match status" value="1"/>
</dbReference>
<dbReference type="SUPFAM" id="SSF75005">
    <property type="entry name" value="Arabinanase/levansucrase/invertase"/>
    <property type="match status" value="1"/>
</dbReference>
<evidence type="ECO:0000256" key="6">
    <source>
        <dbReference type="ARBA" id="ARBA00023295"/>
    </source>
</evidence>
<comment type="function">
    <text evidence="9">Enables the bacterium to metabolize sucrose as a sole carbon source.</text>
</comment>
<evidence type="ECO:0000259" key="10">
    <source>
        <dbReference type="Pfam" id="PF00251"/>
    </source>
</evidence>
<dbReference type="InterPro" id="IPR018053">
    <property type="entry name" value="Glyco_hydro_32_AS"/>
</dbReference>
<keyword evidence="5 8" id="KW-0378">Hydrolase</keyword>
<keyword evidence="6 8" id="KW-0326">Glycosidase</keyword>
<dbReference type="InterPro" id="IPR013320">
    <property type="entry name" value="ConA-like_dom_sf"/>
</dbReference>
<evidence type="ECO:0000256" key="5">
    <source>
        <dbReference type="ARBA" id="ARBA00022801"/>
    </source>
</evidence>
<organism evidence="12 13">
    <name type="scientific">Streptococcus parasanguinis FW213</name>
    <dbReference type="NCBI Taxonomy" id="1114965"/>
    <lineage>
        <taxon>Bacteria</taxon>
        <taxon>Bacillati</taxon>
        <taxon>Bacillota</taxon>
        <taxon>Bacilli</taxon>
        <taxon>Lactobacillales</taxon>
        <taxon>Streptococcaceae</taxon>
        <taxon>Streptococcus</taxon>
    </lineage>
</organism>
<dbReference type="NCBIfam" id="TIGR01322">
    <property type="entry name" value="scrB_fam"/>
    <property type="match status" value="1"/>
</dbReference>
<gene>
    <name evidence="12" type="primary">scrB2</name>
    <name evidence="12" type="ORF">Spaf_0605</name>
</gene>
<dbReference type="UniPathway" id="UPA00238"/>
<dbReference type="EMBL" id="CP003122">
    <property type="protein sequence ID" value="AFJ25613.1"/>
    <property type="molecule type" value="Genomic_DNA"/>
</dbReference>
<comment type="pathway">
    <text evidence="1 9">Glycan biosynthesis; sucrose metabolism.</text>
</comment>
<dbReference type="Gene3D" id="2.115.10.20">
    <property type="entry name" value="Glycosyl hydrolase domain, family 43"/>
    <property type="match status" value="1"/>
</dbReference>
<dbReference type="eggNOG" id="COG1621">
    <property type="taxonomic scope" value="Bacteria"/>
</dbReference>
<evidence type="ECO:0000256" key="4">
    <source>
        <dbReference type="ARBA" id="ARBA00019623"/>
    </source>
</evidence>
<dbReference type="InterPro" id="IPR051214">
    <property type="entry name" value="GH32_Enzymes"/>
</dbReference>
<dbReference type="InterPro" id="IPR023296">
    <property type="entry name" value="Glyco_hydro_beta-prop_sf"/>
</dbReference>
<dbReference type="PANTHER" id="PTHR43101">
    <property type="entry name" value="BETA-FRUCTOSIDASE"/>
    <property type="match status" value="1"/>
</dbReference>
<dbReference type="KEGG" id="scf:Spaf_0605"/>
<evidence type="ECO:0000256" key="2">
    <source>
        <dbReference type="ARBA" id="ARBA00009902"/>
    </source>
</evidence>
<dbReference type="PROSITE" id="PS00609">
    <property type="entry name" value="GLYCOSYL_HYDROL_F32"/>
    <property type="match status" value="1"/>
</dbReference>
<protein>
    <recommendedName>
        <fullName evidence="4 8">Sucrose-6-phosphate hydrolase</fullName>
        <ecNumber evidence="3 8">3.2.1.26</ecNumber>
    </recommendedName>
    <alternativeName>
        <fullName evidence="7 9">Invertase</fullName>
    </alternativeName>
</protein>
<dbReference type="PATRIC" id="fig|1114965.3.peg.587"/>
<evidence type="ECO:0000256" key="1">
    <source>
        <dbReference type="ARBA" id="ARBA00004914"/>
    </source>
</evidence>
<evidence type="ECO:0000256" key="7">
    <source>
        <dbReference type="ARBA" id="ARBA00033367"/>
    </source>
</evidence>
<dbReference type="Pfam" id="PF00251">
    <property type="entry name" value="Glyco_hydro_32N"/>
    <property type="match status" value="1"/>
</dbReference>
<dbReference type="InterPro" id="IPR006232">
    <property type="entry name" value="Suc6P_hydrolase"/>
</dbReference>
<comment type="subcellular location">
    <subcellularLocation>
        <location evidence="9">Cytoplasm</location>
    </subcellularLocation>
</comment>
<dbReference type="AlphaFoldDB" id="I1ZKN9"/>
<dbReference type="Pfam" id="PF08244">
    <property type="entry name" value="Glyco_hydro_32C"/>
    <property type="match status" value="1"/>
</dbReference>
<dbReference type="CDD" id="cd08996">
    <property type="entry name" value="GH32_FFase"/>
    <property type="match status" value="1"/>
</dbReference>
<dbReference type="GO" id="GO:0005985">
    <property type="term" value="P:sucrose metabolic process"/>
    <property type="evidence" value="ECO:0007669"/>
    <property type="project" value="UniProtKB-UniPathway"/>
</dbReference>
<dbReference type="PaxDb" id="1114965-Spaf_0605"/>
<comment type="catalytic activity">
    <reaction evidence="8">
        <text>Hydrolysis of terminal non-reducing beta-D-fructofuranoside residues in beta-D-fructofuranosides.</text>
        <dbReference type="EC" id="3.2.1.26"/>
    </reaction>
</comment>
<name>I1ZKN9_STRPA</name>
<evidence type="ECO:0000313" key="13">
    <source>
        <dbReference type="Proteomes" id="UP000002865"/>
    </source>
</evidence>
<evidence type="ECO:0000256" key="9">
    <source>
        <dbReference type="RuleBase" id="RU365015"/>
    </source>
</evidence>
<dbReference type="GO" id="GO:0004564">
    <property type="term" value="F:beta-fructofuranosidase activity"/>
    <property type="evidence" value="ECO:0007669"/>
    <property type="project" value="UniProtKB-EC"/>
</dbReference>
<dbReference type="EC" id="3.2.1.26" evidence="3 8"/>
<evidence type="ECO:0000256" key="8">
    <source>
        <dbReference type="RuleBase" id="RU362110"/>
    </source>
</evidence>
<dbReference type="Gene3D" id="2.60.120.560">
    <property type="entry name" value="Exo-inulinase, domain 1"/>
    <property type="match status" value="1"/>
</dbReference>
<sequence>MIRMKESIRKANQYIDENREKVDQQYRGAFHLLPPIGWMNDPNGFVYFRGEYHLFYQFYPYDSVWGPMHWGHAKSKDLLHWEELPVALAPSESYDKDGCFSGSAIVKDDKLYLLYTGHVDDEEKREETQCLAVSTDGITFEKLPTNPVIHAHHIEGIADIADFRDPKVFEYQGSYYAVVASKTPDDRGQILLFASSNLVDWDFTSVLLEGEKGQGIMWECPDFFPLDGKWVLILSPIEMERQQEKYWNLNSTVAFIGDMNWETGRFHVDSYDEMDGGLDFYAPQTCQGPNGERYMVAWMQMWHRSIPSHDLAHGWAGSMTLPRKLSLKDGRLVQELPESVKEHFLVEHASEIIVKGNQITIPARGKQILFELDAKPGRSFILSYSDKTDPDSVLQLSYDTSKKRFSLSRDQFGHPISGKENPAFQSRWIQLDPEKNHHFSIIRDTNSIEVFVDGKTLSMTFYETTEKPVYTLTADEGVELVVKTYQK</sequence>
<dbReference type="PANTHER" id="PTHR43101:SF1">
    <property type="entry name" value="BETA-FRUCTOSIDASE"/>
    <property type="match status" value="1"/>
</dbReference>
<keyword evidence="9" id="KW-0119">Carbohydrate metabolism</keyword>
<proteinExistence type="inferred from homology"/>
<dbReference type="HOGENOM" id="CLU_001528_7_0_9"/>